<reference evidence="1 2" key="1">
    <citation type="journal article" date="2016" name="Nat. Commun.">
        <title>Thousands of microbial genomes shed light on interconnected biogeochemical processes in an aquifer system.</title>
        <authorList>
            <person name="Anantharaman K."/>
            <person name="Brown C.T."/>
            <person name="Hug L.A."/>
            <person name="Sharon I."/>
            <person name="Castelle C.J."/>
            <person name="Probst A.J."/>
            <person name="Thomas B.C."/>
            <person name="Singh A."/>
            <person name="Wilkins M.J."/>
            <person name="Karaoz U."/>
            <person name="Brodie E.L."/>
            <person name="Williams K.H."/>
            <person name="Hubbard S.S."/>
            <person name="Banfield J.F."/>
        </authorList>
    </citation>
    <scope>NUCLEOTIDE SEQUENCE [LARGE SCALE GENOMIC DNA]</scope>
</reference>
<accession>A0A1F5G4C2</accession>
<gene>
    <name evidence="1" type="ORF">A2164_03530</name>
</gene>
<protein>
    <submittedName>
        <fullName evidence="1">Uncharacterized protein</fullName>
    </submittedName>
</protein>
<dbReference type="AlphaFoldDB" id="A0A1F5G4C2"/>
<proteinExistence type="predicted"/>
<sequence length="167" mass="18343">MVGERDLGGLLEEAVGILRTPRSEISGVSIVNAAESIKLFRSIISDFLEDIDSKTRDNAQKISSMLKEGSIGIICEDGLEFASDLGEPEIRIVQVQVANQVLPTFIVPGNLNMYDLLGTLHECASCLPQLEHQSSYDYALPKVREAITDMAFVIKTAESIQNRESDE</sequence>
<evidence type="ECO:0000313" key="2">
    <source>
        <dbReference type="Proteomes" id="UP000176317"/>
    </source>
</evidence>
<dbReference type="EMBL" id="MFAT01000019">
    <property type="protein sequence ID" value="OGD86711.1"/>
    <property type="molecule type" value="Genomic_DNA"/>
</dbReference>
<comment type="caution">
    <text evidence="1">The sequence shown here is derived from an EMBL/GenBank/DDBJ whole genome shotgun (WGS) entry which is preliminary data.</text>
</comment>
<evidence type="ECO:0000313" key="1">
    <source>
        <dbReference type="EMBL" id="OGD86711.1"/>
    </source>
</evidence>
<dbReference type="Proteomes" id="UP000176317">
    <property type="component" value="Unassembled WGS sequence"/>
</dbReference>
<name>A0A1F5G4C2_9BACT</name>
<organism evidence="1 2">
    <name type="scientific">Candidatus Curtissbacteria bacterium RBG_13_35_7</name>
    <dbReference type="NCBI Taxonomy" id="1797705"/>
    <lineage>
        <taxon>Bacteria</taxon>
        <taxon>Candidatus Curtissiibacteriota</taxon>
    </lineage>
</organism>